<protein>
    <submittedName>
        <fullName evidence="2">Uncharacterized protein</fullName>
    </submittedName>
</protein>
<keyword evidence="1" id="KW-0812">Transmembrane</keyword>
<gene>
    <name evidence="2" type="ORF">S06H3_62502</name>
</gene>
<keyword evidence="1" id="KW-0472">Membrane</keyword>
<feature type="non-terminal residue" evidence="2">
    <location>
        <position position="71"/>
    </location>
</feature>
<evidence type="ECO:0000313" key="2">
    <source>
        <dbReference type="EMBL" id="GAI48824.1"/>
    </source>
</evidence>
<dbReference type="AlphaFoldDB" id="X1QZV5"/>
<evidence type="ECO:0000256" key="1">
    <source>
        <dbReference type="SAM" id="Phobius"/>
    </source>
</evidence>
<name>X1QZV5_9ZZZZ</name>
<sequence length="71" mass="8209">MIKPTEKAFMRHLPKIKIFIMCGATFFILDLVGKAKMNDWPMYLQALLQIVCLGVSIWIACLLAEYIFKKT</sequence>
<feature type="transmembrane region" description="Helical" evidence="1">
    <location>
        <begin position="16"/>
        <end position="35"/>
    </location>
</feature>
<comment type="caution">
    <text evidence="2">The sequence shown here is derived from an EMBL/GenBank/DDBJ whole genome shotgun (WGS) entry which is preliminary data.</text>
</comment>
<feature type="transmembrane region" description="Helical" evidence="1">
    <location>
        <begin position="47"/>
        <end position="68"/>
    </location>
</feature>
<organism evidence="2">
    <name type="scientific">marine sediment metagenome</name>
    <dbReference type="NCBI Taxonomy" id="412755"/>
    <lineage>
        <taxon>unclassified sequences</taxon>
        <taxon>metagenomes</taxon>
        <taxon>ecological metagenomes</taxon>
    </lineage>
</organism>
<accession>X1QZV5</accession>
<keyword evidence="1" id="KW-1133">Transmembrane helix</keyword>
<dbReference type="EMBL" id="BARV01041232">
    <property type="protein sequence ID" value="GAI48824.1"/>
    <property type="molecule type" value="Genomic_DNA"/>
</dbReference>
<reference evidence="2" key="1">
    <citation type="journal article" date="2014" name="Front. Microbiol.">
        <title>High frequency of phylogenetically diverse reductive dehalogenase-homologous genes in deep subseafloor sedimentary metagenomes.</title>
        <authorList>
            <person name="Kawai M."/>
            <person name="Futagami T."/>
            <person name="Toyoda A."/>
            <person name="Takaki Y."/>
            <person name="Nishi S."/>
            <person name="Hori S."/>
            <person name="Arai W."/>
            <person name="Tsubouchi T."/>
            <person name="Morono Y."/>
            <person name="Uchiyama I."/>
            <person name="Ito T."/>
            <person name="Fujiyama A."/>
            <person name="Inagaki F."/>
            <person name="Takami H."/>
        </authorList>
    </citation>
    <scope>NUCLEOTIDE SEQUENCE</scope>
    <source>
        <strain evidence="2">Expedition CK06-06</strain>
    </source>
</reference>
<proteinExistence type="predicted"/>